<protein>
    <submittedName>
        <fullName evidence="1">Uncharacterized protein</fullName>
    </submittedName>
</protein>
<feature type="non-terminal residue" evidence="1">
    <location>
        <position position="1"/>
    </location>
</feature>
<evidence type="ECO:0000313" key="1">
    <source>
        <dbReference type="EMBL" id="KAJ1190044.1"/>
    </source>
</evidence>
<comment type="caution">
    <text evidence="1">The sequence shown here is derived from an EMBL/GenBank/DDBJ whole genome shotgun (WGS) entry which is preliminary data.</text>
</comment>
<dbReference type="Proteomes" id="UP001066276">
    <property type="component" value="Chromosome 3_1"/>
</dbReference>
<sequence length="59" mass="6972">RKCHRDSNFLILSRRLLPVLCPSPSHFLFGFQDERITLFVCNSCCIRFDLKTFFCDITT</sequence>
<reference evidence="1" key="1">
    <citation type="journal article" date="2022" name="bioRxiv">
        <title>Sequencing and chromosome-scale assembly of the giantPleurodeles waltlgenome.</title>
        <authorList>
            <person name="Brown T."/>
            <person name="Elewa A."/>
            <person name="Iarovenko S."/>
            <person name="Subramanian E."/>
            <person name="Araus A.J."/>
            <person name="Petzold A."/>
            <person name="Susuki M."/>
            <person name="Suzuki K.-i.T."/>
            <person name="Hayashi T."/>
            <person name="Toyoda A."/>
            <person name="Oliveira C."/>
            <person name="Osipova E."/>
            <person name="Leigh N.D."/>
            <person name="Simon A."/>
            <person name="Yun M.H."/>
        </authorList>
    </citation>
    <scope>NUCLEOTIDE SEQUENCE</scope>
    <source>
        <strain evidence="1">20211129_DDA</strain>
        <tissue evidence="1">Liver</tissue>
    </source>
</reference>
<feature type="non-terminal residue" evidence="1">
    <location>
        <position position="59"/>
    </location>
</feature>
<dbReference type="AlphaFoldDB" id="A0AAV7UQ23"/>
<proteinExistence type="predicted"/>
<accession>A0AAV7UQ23</accession>
<dbReference type="EMBL" id="JANPWB010000005">
    <property type="protein sequence ID" value="KAJ1190044.1"/>
    <property type="molecule type" value="Genomic_DNA"/>
</dbReference>
<gene>
    <name evidence="1" type="ORF">NDU88_006783</name>
</gene>
<keyword evidence="2" id="KW-1185">Reference proteome</keyword>
<name>A0AAV7UQ23_PLEWA</name>
<evidence type="ECO:0000313" key="2">
    <source>
        <dbReference type="Proteomes" id="UP001066276"/>
    </source>
</evidence>
<organism evidence="1 2">
    <name type="scientific">Pleurodeles waltl</name>
    <name type="common">Iberian ribbed newt</name>
    <dbReference type="NCBI Taxonomy" id="8319"/>
    <lineage>
        <taxon>Eukaryota</taxon>
        <taxon>Metazoa</taxon>
        <taxon>Chordata</taxon>
        <taxon>Craniata</taxon>
        <taxon>Vertebrata</taxon>
        <taxon>Euteleostomi</taxon>
        <taxon>Amphibia</taxon>
        <taxon>Batrachia</taxon>
        <taxon>Caudata</taxon>
        <taxon>Salamandroidea</taxon>
        <taxon>Salamandridae</taxon>
        <taxon>Pleurodelinae</taxon>
        <taxon>Pleurodeles</taxon>
    </lineage>
</organism>